<dbReference type="InterPro" id="IPR046347">
    <property type="entry name" value="bZIP_sf"/>
</dbReference>
<dbReference type="InterPro" id="IPR052470">
    <property type="entry name" value="ER_Stress-Reg_TF"/>
</dbReference>
<keyword evidence="7" id="KW-0175">Coiled coil</keyword>
<feature type="region of interest" description="Disordered" evidence="8">
    <location>
        <begin position="69"/>
        <end position="91"/>
    </location>
</feature>
<keyword evidence="5" id="KW-0539">Nucleus</keyword>
<evidence type="ECO:0000256" key="1">
    <source>
        <dbReference type="ARBA" id="ARBA00022843"/>
    </source>
</evidence>
<keyword evidence="10" id="KW-1185">Reference proteome</keyword>
<protein>
    <recommendedName>
        <fullName evidence="6">X-box-binding protein 1</fullName>
    </recommendedName>
</protein>
<evidence type="ECO:0000256" key="4">
    <source>
        <dbReference type="ARBA" id="ARBA00023163"/>
    </source>
</evidence>
<evidence type="ECO:0000313" key="11">
    <source>
        <dbReference type="WBParaSite" id="Csp11.Scaffold629.g11494.t1"/>
    </source>
</evidence>
<dbReference type="Pfam" id="PF07716">
    <property type="entry name" value="bZIP_2"/>
    <property type="match status" value="1"/>
</dbReference>
<evidence type="ECO:0000256" key="6">
    <source>
        <dbReference type="ARBA" id="ARBA00040165"/>
    </source>
</evidence>
<evidence type="ECO:0000256" key="2">
    <source>
        <dbReference type="ARBA" id="ARBA00023015"/>
    </source>
</evidence>
<dbReference type="STRING" id="1561998.A0A1I7TT26"/>
<accession>A0A1I7TT26</accession>
<dbReference type="PROSITE" id="PS00036">
    <property type="entry name" value="BZIP_BASIC"/>
    <property type="match status" value="1"/>
</dbReference>
<keyword evidence="3" id="KW-0238">DNA-binding</keyword>
<dbReference type="AlphaFoldDB" id="A0A1I7TT26"/>
<dbReference type="GO" id="GO:0000977">
    <property type="term" value="F:RNA polymerase II transcription regulatory region sequence-specific DNA binding"/>
    <property type="evidence" value="ECO:0007669"/>
    <property type="project" value="TreeGrafter"/>
</dbReference>
<dbReference type="Proteomes" id="UP000095282">
    <property type="component" value="Unplaced"/>
</dbReference>
<name>A0A1I7TT26_9PELO</name>
<dbReference type="eggNOG" id="KOG4005">
    <property type="taxonomic scope" value="Eukaryota"/>
</dbReference>
<proteinExistence type="predicted"/>
<keyword evidence="1" id="KW-0832">Ubl conjugation</keyword>
<organism evidence="10 11">
    <name type="scientific">Caenorhabditis tropicalis</name>
    <dbReference type="NCBI Taxonomy" id="1561998"/>
    <lineage>
        <taxon>Eukaryota</taxon>
        <taxon>Metazoa</taxon>
        <taxon>Ecdysozoa</taxon>
        <taxon>Nematoda</taxon>
        <taxon>Chromadorea</taxon>
        <taxon>Rhabditida</taxon>
        <taxon>Rhabditina</taxon>
        <taxon>Rhabditomorpha</taxon>
        <taxon>Rhabditoidea</taxon>
        <taxon>Rhabditidae</taxon>
        <taxon>Peloderinae</taxon>
        <taxon>Caenorhabditis</taxon>
    </lineage>
</organism>
<dbReference type="Gene3D" id="1.20.5.170">
    <property type="match status" value="1"/>
</dbReference>
<dbReference type="InterPro" id="IPR004827">
    <property type="entry name" value="bZIP"/>
</dbReference>
<sequence>MSNYPKKIYVLPARQPRAISTGHVASPQKAQKRPIPTEQIVAELLGDDLGPSGPRKRERLTHLTQEEKMDRRKMKNRVAAQNARDKKKERSGKIDQVMLDLVEENRLLRAENEKLRRQNEDLLNQINSPVYDTPVYTPEAQNENNEANIYSNVVYEEEVADEDVVNGGCVMEDQLAFESAVFINAPLQWDKAPRSANNATPLNFDANISNINHHRRMDTNRKINVETYLTLVSILCNHMDRIKKMSNNYAESSNNSRAQQENSTNSLLTTLKKEVTVLRRRLRQDLSTVLPRRRVEHFRRVP</sequence>
<reference evidence="11" key="1">
    <citation type="submission" date="2016-11" db="UniProtKB">
        <authorList>
            <consortium name="WormBaseParasite"/>
        </authorList>
    </citation>
    <scope>IDENTIFICATION</scope>
</reference>
<dbReference type="PANTHER" id="PTHR46542:SF1">
    <property type="entry name" value="X-BOX BINDING PROTEIN 1"/>
    <property type="match status" value="1"/>
</dbReference>
<dbReference type="GO" id="GO:0000981">
    <property type="term" value="F:DNA-binding transcription factor activity, RNA polymerase II-specific"/>
    <property type="evidence" value="ECO:0007669"/>
    <property type="project" value="TreeGrafter"/>
</dbReference>
<evidence type="ECO:0000256" key="7">
    <source>
        <dbReference type="SAM" id="Coils"/>
    </source>
</evidence>
<dbReference type="PANTHER" id="PTHR46542">
    <property type="entry name" value="X-BOX BINDING PROTEIN 1"/>
    <property type="match status" value="1"/>
</dbReference>
<evidence type="ECO:0000313" key="10">
    <source>
        <dbReference type="Proteomes" id="UP000095282"/>
    </source>
</evidence>
<dbReference type="SMART" id="SM00338">
    <property type="entry name" value="BRLZ"/>
    <property type="match status" value="1"/>
</dbReference>
<keyword evidence="4" id="KW-0804">Transcription</keyword>
<evidence type="ECO:0000256" key="3">
    <source>
        <dbReference type="ARBA" id="ARBA00023125"/>
    </source>
</evidence>
<dbReference type="GO" id="GO:0005634">
    <property type="term" value="C:nucleus"/>
    <property type="evidence" value="ECO:0007669"/>
    <property type="project" value="TreeGrafter"/>
</dbReference>
<feature type="domain" description="BZIP" evidence="9">
    <location>
        <begin position="66"/>
        <end position="129"/>
    </location>
</feature>
<dbReference type="CDD" id="cd14691">
    <property type="entry name" value="bZIP_XBP1"/>
    <property type="match status" value="1"/>
</dbReference>
<feature type="coiled-coil region" evidence="7">
    <location>
        <begin position="98"/>
        <end position="125"/>
    </location>
</feature>
<evidence type="ECO:0000259" key="9">
    <source>
        <dbReference type="PROSITE" id="PS50217"/>
    </source>
</evidence>
<dbReference type="SUPFAM" id="SSF57959">
    <property type="entry name" value="Leucine zipper domain"/>
    <property type="match status" value="1"/>
</dbReference>
<keyword evidence="2" id="KW-0805">Transcription regulation</keyword>
<evidence type="ECO:0000256" key="5">
    <source>
        <dbReference type="ARBA" id="ARBA00023242"/>
    </source>
</evidence>
<dbReference type="WBParaSite" id="Csp11.Scaffold629.g11494.t1">
    <property type="protein sequence ID" value="Csp11.Scaffold629.g11494.t1"/>
    <property type="gene ID" value="Csp11.Scaffold629.g11494"/>
</dbReference>
<evidence type="ECO:0000256" key="8">
    <source>
        <dbReference type="SAM" id="MobiDB-lite"/>
    </source>
</evidence>
<dbReference type="PROSITE" id="PS50217">
    <property type="entry name" value="BZIP"/>
    <property type="match status" value="1"/>
</dbReference>